<evidence type="ECO:0000256" key="1">
    <source>
        <dbReference type="ARBA" id="ARBA00023172"/>
    </source>
</evidence>
<proteinExistence type="predicted"/>
<dbReference type="OrthoDB" id="6151964at2759"/>
<dbReference type="GO" id="GO:0015074">
    <property type="term" value="P:DNA integration"/>
    <property type="evidence" value="ECO:0007669"/>
    <property type="project" value="InterPro"/>
</dbReference>
<sequence length="247" mass="28878">MVFYMHQFFYKTLEIQKDVELKLNKGNFDARIILSNESKQCINWWIENIHDSYKPIVFKPPDRKIESDSSMLGYGALDVTNNLTLSDVWSLSERNKHINFLELKAAFLALKAFCDRTHIRNLELDTYSVKIRYGDLLKHTRPGYQLPEIFIEAFKPDFRICVVHTLHEYLERTNKLRFNNTQLFLSFQKPYKPVKKGTIAMWIKQVLILAGIDMTVFTPHSTRGAATSYVNGRIPIATILRTAGWRK</sequence>
<dbReference type="Gene3D" id="1.10.443.10">
    <property type="entry name" value="Intergrase catalytic core"/>
    <property type="match status" value="1"/>
</dbReference>
<protein>
    <submittedName>
        <fullName evidence="2">Uncharacterized protein</fullName>
    </submittedName>
</protein>
<dbReference type="GO" id="GO:0006310">
    <property type="term" value="P:DNA recombination"/>
    <property type="evidence" value="ECO:0007669"/>
    <property type="project" value="UniProtKB-KW"/>
</dbReference>
<dbReference type="InterPro" id="IPR013762">
    <property type="entry name" value="Integrase-like_cat_sf"/>
</dbReference>
<name>A0A6J8B149_MYTCO</name>
<accession>A0A6J8B149</accession>
<gene>
    <name evidence="2" type="ORF">MCOR_13293</name>
</gene>
<dbReference type="PANTHER" id="PTHR35617:SF3">
    <property type="entry name" value="CORE-BINDING (CB) DOMAIN-CONTAINING PROTEIN"/>
    <property type="match status" value="1"/>
</dbReference>
<dbReference type="PANTHER" id="PTHR35617">
    <property type="entry name" value="PHAGE_INTEGRASE DOMAIN-CONTAINING PROTEIN"/>
    <property type="match status" value="1"/>
</dbReference>
<keyword evidence="3" id="KW-1185">Reference proteome</keyword>
<dbReference type="GO" id="GO:0003677">
    <property type="term" value="F:DNA binding"/>
    <property type="evidence" value="ECO:0007669"/>
    <property type="project" value="InterPro"/>
</dbReference>
<evidence type="ECO:0000313" key="3">
    <source>
        <dbReference type="Proteomes" id="UP000507470"/>
    </source>
</evidence>
<dbReference type="Proteomes" id="UP000507470">
    <property type="component" value="Unassembled WGS sequence"/>
</dbReference>
<evidence type="ECO:0000313" key="2">
    <source>
        <dbReference type="EMBL" id="CAC5376755.1"/>
    </source>
</evidence>
<organism evidence="2 3">
    <name type="scientific">Mytilus coruscus</name>
    <name type="common">Sea mussel</name>
    <dbReference type="NCBI Taxonomy" id="42192"/>
    <lineage>
        <taxon>Eukaryota</taxon>
        <taxon>Metazoa</taxon>
        <taxon>Spiralia</taxon>
        <taxon>Lophotrochozoa</taxon>
        <taxon>Mollusca</taxon>
        <taxon>Bivalvia</taxon>
        <taxon>Autobranchia</taxon>
        <taxon>Pteriomorphia</taxon>
        <taxon>Mytilida</taxon>
        <taxon>Mytiloidea</taxon>
        <taxon>Mytilidae</taxon>
        <taxon>Mytilinae</taxon>
        <taxon>Mytilus</taxon>
    </lineage>
</organism>
<dbReference type="AlphaFoldDB" id="A0A6J8B149"/>
<dbReference type="SUPFAM" id="SSF56349">
    <property type="entry name" value="DNA breaking-rejoining enzymes"/>
    <property type="match status" value="1"/>
</dbReference>
<dbReference type="CDD" id="cd09275">
    <property type="entry name" value="RNase_HI_RT_DIRS1"/>
    <property type="match status" value="1"/>
</dbReference>
<reference evidence="2 3" key="1">
    <citation type="submission" date="2020-06" db="EMBL/GenBank/DDBJ databases">
        <authorList>
            <person name="Li R."/>
            <person name="Bekaert M."/>
        </authorList>
    </citation>
    <scope>NUCLEOTIDE SEQUENCE [LARGE SCALE GENOMIC DNA]</scope>
    <source>
        <strain evidence="3">wild</strain>
    </source>
</reference>
<keyword evidence="1" id="KW-0233">DNA recombination</keyword>
<dbReference type="EMBL" id="CACVKT020002230">
    <property type="protein sequence ID" value="CAC5376755.1"/>
    <property type="molecule type" value="Genomic_DNA"/>
</dbReference>
<dbReference type="InterPro" id="IPR011010">
    <property type="entry name" value="DNA_brk_join_enz"/>
</dbReference>